<dbReference type="InterPro" id="IPR008920">
    <property type="entry name" value="TF_FadR/GntR_C"/>
</dbReference>
<evidence type="ECO:0000256" key="1">
    <source>
        <dbReference type="ARBA" id="ARBA00023015"/>
    </source>
</evidence>
<proteinExistence type="predicted"/>
<dbReference type="PROSITE" id="PS50949">
    <property type="entry name" value="HTH_GNTR"/>
    <property type="match status" value="1"/>
</dbReference>
<dbReference type="Pfam" id="PF00392">
    <property type="entry name" value="GntR"/>
    <property type="match status" value="1"/>
</dbReference>
<dbReference type="Proteomes" id="UP000741013">
    <property type="component" value="Unassembled WGS sequence"/>
</dbReference>
<organism evidence="5 6">
    <name type="scientific">Amycolatopsis magusensis</name>
    <dbReference type="NCBI Taxonomy" id="882444"/>
    <lineage>
        <taxon>Bacteria</taxon>
        <taxon>Bacillati</taxon>
        <taxon>Actinomycetota</taxon>
        <taxon>Actinomycetes</taxon>
        <taxon>Pseudonocardiales</taxon>
        <taxon>Pseudonocardiaceae</taxon>
        <taxon>Amycolatopsis</taxon>
    </lineage>
</organism>
<evidence type="ECO:0000259" key="4">
    <source>
        <dbReference type="PROSITE" id="PS50949"/>
    </source>
</evidence>
<name>A0ABS4PW31_9PSEU</name>
<evidence type="ECO:0000313" key="5">
    <source>
        <dbReference type="EMBL" id="MBP2183631.1"/>
    </source>
</evidence>
<dbReference type="RefSeq" id="WP_209666782.1">
    <property type="nucleotide sequence ID" value="NZ_JAGGMS010000001.1"/>
</dbReference>
<dbReference type="Pfam" id="PF07729">
    <property type="entry name" value="FCD"/>
    <property type="match status" value="1"/>
</dbReference>
<comment type="caution">
    <text evidence="5">The sequence shown here is derived from an EMBL/GenBank/DDBJ whole genome shotgun (WGS) entry which is preliminary data.</text>
</comment>
<evidence type="ECO:0000313" key="6">
    <source>
        <dbReference type="Proteomes" id="UP000741013"/>
    </source>
</evidence>
<dbReference type="InterPro" id="IPR000524">
    <property type="entry name" value="Tscrpt_reg_HTH_GntR"/>
</dbReference>
<dbReference type="GO" id="GO:0003677">
    <property type="term" value="F:DNA binding"/>
    <property type="evidence" value="ECO:0007669"/>
    <property type="project" value="UniProtKB-KW"/>
</dbReference>
<protein>
    <submittedName>
        <fullName evidence="5">DNA-binding GntR family transcriptional regulator</fullName>
    </submittedName>
</protein>
<dbReference type="InterPro" id="IPR011711">
    <property type="entry name" value="GntR_C"/>
</dbReference>
<dbReference type="SMART" id="SM00345">
    <property type="entry name" value="HTH_GNTR"/>
    <property type="match status" value="1"/>
</dbReference>
<gene>
    <name evidence="5" type="ORF">JOM49_005157</name>
</gene>
<accession>A0ABS4PW31</accession>
<evidence type="ECO:0000256" key="2">
    <source>
        <dbReference type="ARBA" id="ARBA00023125"/>
    </source>
</evidence>
<sequence length="253" mass="28720">MAGNGDHRPSQTDGALAMLRSRIIDLTLRPGSRIDEPLLISQFQLGRTPAREAINRLAAEGFVTIQPNRGGTFVRALDLAEIGDIVVAQQLVENVLGQQCRLDDPALADDLAEIQRDYAEQVRTRNHLLITEVNERFHLRLHRTVGNSFFYAFAESTHRHARRLNVYLYQLESQLAAQQDREFEINLEEHERIITAVAERDHDTLRALLPEHARGTQRRLVRLLSEHAVEKFGVDVFLDPLLEDALKGTTPRA</sequence>
<dbReference type="Gene3D" id="1.10.10.10">
    <property type="entry name" value="Winged helix-like DNA-binding domain superfamily/Winged helix DNA-binding domain"/>
    <property type="match status" value="1"/>
</dbReference>
<keyword evidence="3" id="KW-0804">Transcription</keyword>
<dbReference type="Gene3D" id="1.20.120.530">
    <property type="entry name" value="GntR ligand-binding domain-like"/>
    <property type="match status" value="1"/>
</dbReference>
<keyword evidence="1" id="KW-0805">Transcription regulation</keyword>
<dbReference type="PANTHER" id="PTHR43537:SF49">
    <property type="entry name" value="TRANSCRIPTIONAL REGULATORY PROTEIN"/>
    <property type="match status" value="1"/>
</dbReference>
<dbReference type="EMBL" id="JAGGMS010000001">
    <property type="protein sequence ID" value="MBP2183631.1"/>
    <property type="molecule type" value="Genomic_DNA"/>
</dbReference>
<dbReference type="SUPFAM" id="SSF46785">
    <property type="entry name" value="Winged helix' DNA-binding domain"/>
    <property type="match status" value="1"/>
</dbReference>
<keyword evidence="6" id="KW-1185">Reference proteome</keyword>
<dbReference type="SUPFAM" id="SSF48008">
    <property type="entry name" value="GntR ligand-binding domain-like"/>
    <property type="match status" value="1"/>
</dbReference>
<dbReference type="InterPro" id="IPR036388">
    <property type="entry name" value="WH-like_DNA-bd_sf"/>
</dbReference>
<feature type="domain" description="HTH gntR-type" evidence="4">
    <location>
        <begin position="9"/>
        <end position="77"/>
    </location>
</feature>
<reference evidence="5 6" key="1">
    <citation type="submission" date="2021-03" db="EMBL/GenBank/DDBJ databases">
        <title>Sequencing the genomes of 1000 actinobacteria strains.</title>
        <authorList>
            <person name="Klenk H.-P."/>
        </authorList>
    </citation>
    <scope>NUCLEOTIDE SEQUENCE [LARGE SCALE GENOMIC DNA]</scope>
    <source>
        <strain evidence="5 6">DSM 45510</strain>
    </source>
</reference>
<dbReference type="PANTHER" id="PTHR43537">
    <property type="entry name" value="TRANSCRIPTIONAL REGULATOR, GNTR FAMILY"/>
    <property type="match status" value="1"/>
</dbReference>
<keyword evidence="2 5" id="KW-0238">DNA-binding</keyword>
<dbReference type="InterPro" id="IPR036390">
    <property type="entry name" value="WH_DNA-bd_sf"/>
</dbReference>
<evidence type="ECO:0000256" key="3">
    <source>
        <dbReference type="ARBA" id="ARBA00023163"/>
    </source>
</evidence>